<evidence type="ECO:0000313" key="2">
    <source>
        <dbReference type="EMBL" id="KAG5938950.1"/>
    </source>
</evidence>
<evidence type="ECO:0000313" key="3">
    <source>
        <dbReference type="Proteomes" id="UP000706124"/>
    </source>
</evidence>
<sequence length="352" mass="38085">MAPANSKANYRTYEAQARMVRAIVAAHPEVKWNYKEIAACYGSDMSEHALNHRFRKIRAQSLVIKTGRERGFDMRDLCVDDNELPSTKEGVDQKNIAKYFGQSSADGIQFQFRAYKKDAETLRAVHTSGGDVATCLPLSSVTNTPSKSTPSRAAANTNITTNFSNISNPNFKTSSTSATNTPSRTPRKRPRIKRPSDDERDGGGGGGGGGGGDDDKADVDAEADFDEQDHPSIDHSDDWSDRDREAATPSRKPIKLPRSMSTTTPRRQAAATGVQLGCNETPGYDNGEAIPLPPHVVHGPPTPMSAVLDAGAHSHAAHLHSAGLTSFSLDPFMDPSLERSSYEHDDYGDGEI</sequence>
<evidence type="ECO:0000256" key="1">
    <source>
        <dbReference type="SAM" id="MobiDB-lite"/>
    </source>
</evidence>
<dbReference type="OrthoDB" id="4828117at2759"/>
<dbReference type="Proteomes" id="UP000706124">
    <property type="component" value="Unassembled WGS sequence"/>
</dbReference>
<feature type="compositionally biased region" description="Low complexity" evidence="1">
    <location>
        <begin position="158"/>
        <end position="171"/>
    </location>
</feature>
<name>A0A9P7SI55_9HYPO</name>
<feature type="region of interest" description="Disordered" evidence="1">
    <location>
        <begin position="158"/>
        <end position="291"/>
    </location>
</feature>
<keyword evidence="3" id="KW-1185">Reference proteome</keyword>
<feature type="compositionally biased region" description="Basic and acidic residues" evidence="1">
    <location>
        <begin position="228"/>
        <end position="246"/>
    </location>
</feature>
<reference evidence="2 3" key="1">
    <citation type="journal article" date="2020" name="bioRxiv">
        <title>Whole genome comparisons of ergot fungi reveals the divergence and evolution of species within the genus Claviceps are the result of varying mechanisms driving genome evolution and host range expansion.</title>
        <authorList>
            <person name="Wyka S.A."/>
            <person name="Mondo S.J."/>
            <person name="Liu M."/>
            <person name="Dettman J."/>
            <person name="Nalam V."/>
            <person name="Broders K.D."/>
        </authorList>
    </citation>
    <scope>NUCLEOTIDE SEQUENCE [LARGE SCALE GENOMIC DNA]</scope>
    <source>
        <strain evidence="2 3">CCC 1485</strain>
    </source>
</reference>
<gene>
    <name evidence="2" type="ORF">E4U60_001105</name>
</gene>
<comment type="caution">
    <text evidence="2">The sequence shown here is derived from an EMBL/GenBank/DDBJ whole genome shotgun (WGS) entry which is preliminary data.</text>
</comment>
<protein>
    <submittedName>
        <fullName evidence="2">Uncharacterized protein</fullName>
    </submittedName>
</protein>
<dbReference type="AlphaFoldDB" id="A0A9P7SI55"/>
<feature type="compositionally biased region" description="Basic and acidic residues" evidence="1">
    <location>
        <begin position="336"/>
        <end position="352"/>
    </location>
</feature>
<organism evidence="2 3">
    <name type="scientific">Claviceps pazoutovae</name>
    <dbReference type="NCBI Taxonomy" id="1649127"/>
    <lineage>
        <taxon>Eukaryota</taxon>
        <taxon>Fungi</taxon>
        <taxon>Dikarya</taxon>
        <taxon>Ascomycota</taxon>
        <taxon>Pezizomycotina</taxon>
        <taxon>Sordariomycetes</taxon>
        <taxon>Hypocreomycetidae</taxon>
        <taxon>Hypocreales</taxon>
        <taxon>Clavicipitaceae</taxon>
        <taxon>Claviceps</taxon>
    </lineage>
</organism>
<feature type="compositionally biased region" description="Acidic residues" evidence="1">
    <location>
        <begin position="215"/>
        <end position="227"/>
    </location>
</feature>
<accession>A0A9P7SI55</accession>
<proteinExistence type="predicted"/>
<dbReference type="EMBL" id="SRPO01000141">
    <property type="protein sequence ID" value="KAG5938950.1"/>
    <property type="molecule type" value="Genomic_DNA"/>
</dbReference>
<feature type="region of interest" description="Disordered" evidence="1">
    <location>
        <begin position="333"/>
        <end position="352"/>
    </location>
</feature>